<dbReference type="EMBL" id="SUNJ01009658">
    <property type="protein sequence ID" value="TPP60269.1"/>
    <property type="molecule type" value="Genomic_DNA"/>
</dbReference>
<keyword evidence="2" id="KW-0645">Protease</keyword>
<sequence>MHDLKKVQYFLANTNFYISQERSKAVSKEYEKAEDGPQSSSECWSGYIRYCFMMFLKVVGDVLKQLTEDHFIVKASNGPRYVVGCRRSLQTSKLKAGTRVALDVTTLTNNAPAARAS</sequence>
<dbReference type="Proteomes" id="UP000316759">
    <property type="component" value="Unassembled WGS sequence"/>
</dbReference>
<accession>A0A504YIX0</accession>
<name>A0A504YIX0_FASGI</name>
<dbReference type="InterPro" id="IPR032501">
    <property type="entry name" value="Prot_ATP_ID_OB_2nd"/>
</dbReference>
<organism evidence="2 3">
    <name type="scientific">Fasciola gigantica</name>
    <name type="common">Giant liver fluke</name>
    <dbReference type="NCBI Taxonomy" id="46835"/>
    <lineage>
        <taxon>Eukaryota</taxon>
        <taxon>Metazoa</taxon>
        <taxon>Spiralia</taxon>
        <taxon>Lophotrochozoa</taxon>
        <taxon>Platyhelminthes</taxon>
        <taxon>Trematoda</taxon>
        <taxon>Digenea</taxon>
        <taxon>Plagiorchiida</taxon>
        <taxon>Echinostomata</taxon>
        <taxon>Echinostomatoidea</taxon>
        <taxon>Fasciolidae</taxon>
        <taxon>Fasciola</taxon>
    </lineage>
</organism>
<comment type="caution">
    <text evidence="2">The sequence shown here is derived from an EMBL/GenBank/DDBJ whole genome shotgun (WGS) entry which is preliminary data.</text>
</comment>
<dbReference type="AlphaFoldDB" id="A0A504YIX0"/>
<evidence type="ECO:0000313" key="2">
    <source>
        <dbReference type="EMBL" id="TPP60269.1"/>
    </source>
</evidence>
<feature type="domain" description="Proteasomal ATPase second OB" evidence="1">
    <location>
        <begin position="59"/>
        <end position="106"/>
    </location>
</feature>
<dbReference type="OrthoDB" id="1748150at2759"/>
<dbReference type="InterPro" id="IPR012340">
    <property type="entry name" value="NA-bd_OB-fold"/>
</dbReference>
<keyword evidence="3" id="KW-1185">Reference proteome</keyword>
<proteinExistence type="predicted"/>
<protein>
    <submittedName>
        <fullName evidence="2">26S protease regulatory subunit 10B</fullName>
    </submittedName>
</protein>
<gene>
    <name evidence="2" type="ORF">FGIG_12522</name>
</gene>
<dbReference type="STRING" id="46835.A0A504YIX0"/>
<dbReference type="Pfam" id="PF16450">
    <property type="entry name" value="Prot_ATP_ID_OB_C"/>
    <property type="match status" value="1"/>
</dbReference>
<evidence type="ECO:0000259" key="1">
    <source>
        <dbReference type="Pfam" id="PF16450"/>
    </source>
</evidence>
<dbReference type="GO" id="GO:0006508">
    <property type="term" value="P:proteolysis"/>
    <property type="evidence" value="ECO:0007669"/>
    <property type="project" value="UniProtKB-KW"/>
</dbReference>
<dbReference type="GO" id="GO:0008233">
    <property type="term" value="F:peptidase activity"/>
    <property type="evidence" value="ECO:0007669"/>
    <property type="project" value="UniProtKB-KW"/>
</dbReference>
<keyword evidence="2" id="KW-0378">Hydrolase</keyword>
<reference evidence="2 3" key="1">
    <citation type="submission" date="2019-04" db="EMBL/GenBank/DDBJ databases">
        <title>Annotation for the trematode Fasciola gigantica.</title>
        <authorList>
            <person name="Choi Y.-J."/>
        </authorList>
    </citation>
    <scope>NUCLEOTIDE SEQUENCE [LARGE SCALE GENOMIC DNA]</scope>
    <source>
        <strain evidence="2">Uganda_cow_1</strain>
    </source>
</reference>
<dbReference type="Gene3D" id="2.40.50.140">
    <property type="entry name" value="Nucleic acid-binding proteins"/>
    <property type="match status" value="1"/>
</dbReference>
<evidence type="ECO:0000313" key="3">
    <source>
        <dbReference type="Proteomes" id="UP000316759"/>
    </source>
</evidence>